<accession>A0ACB7TFL6</accession>
<evidence type="ECO:0000313" key="1">
    <source>
        <dbReference type="EMBL" id="KAH6945117.1"/>
    </source>
</evidence>
<gene>
    <name evidence="1" type="ORF">HPB50_007324</name>
</gene>
<dbReference type="EMBL" id="CM023481">
    <property type="protein sequence ID" value="KAH6945117.1"/>
    <property type="molecule type" value="Genomic_DNA"/>
</dbReference>
<comment type="caution">
    <text evidence="1">The sequence shown here is derived from an EMBL/GenBank/DDBJ whole genome shotgun (WGS) entry which is preliminary data.</text>
</comment>
<reference evidence="1" key="1">
    <citation type="submission" date="2020-05" db="EMBL/GenBank/DDBJ databases">
        <title>Large-scale comparative analyses of tick genomes elucidate their genetic diversity and vector capacities.</title>
        <authorList>
            <person name="Jia N."/>
            <person name="Wang J."/>
            <person name="Shi W."/>
            <person name="Du L."/>
            <person name="Sun Y."/>
            <person name="Zhan W."/>
            <person name="Jiang J."/>
            <person name="Wang Q."/>
            <person name="Zhang B."/>
            <person name="Ji P."/>
            <person name="Sakyi L.B."/>
            <person name="Cui X."/>
            <person name="Yuan T."/>
            <person name="Jiang B."/>
            <person name="Yang W."/>
            <person name="Lam T.T.-Y."/>
            <person name="Chang Q."/>
            <person name="Ding S."/>
            <person name="Wang X."/>
            <person name="Zhu J."/>
            <person name="Ruan X."/>
            <person name="Zhao L."/>
            <person name="Wei J."/>
            <person name="Que T."/>
            <person name="Du C."/>
            <person name="Cheng J."/>
            <person name="Dai P."/>
            <person name="Han X."/>
            <person name="Huang E."/>
            <person name="Gao Y."/>
            <person name="Liu J."/>
            <person name="Shao H."/>
            <person name="Ye R."/>
            <person name="Li L."/>
            <person name="Wei W."/>
            <person name="Wang X."/>
            <person name="Wang C."/>
            <person name="Yang T."/>
            <person name="Huo Q."/>
            <person name="Li W."/>
            <person name="Guo W."/>
            <person name="Chen H."/>
            <person name="Zhou L."/>
            <person name="Ni X."/>
            <person name="Tian J."/>
            <person name="Zhou Y."/>
            <person name="Sheng Y."/>
            <person name="Liu T."/>
            <person name="Pan Y."/>
            <person name="Xia L."/>
            <person name="Li J."/>
            <person name="Zhao F."/>
            <person name="Cao W."/>
        </authorList>
    </citation>
    <scope>NUCLEOTIDE SEQUENCE</scope>
    <source>
        <strain evidence="1">Hyas-2018</strain>
    </source>
</reference>
<sequence>MFQHTCTLFKVLLKQLRPGSLPSPELMRRMHPKKYPTDKCKVCRRETVDHTHILWNCTKHPEEARSRRSHRISRQPLKATSTTNSSGP</sequence>
<organism evidence="1 2">
    <name type="scientific">Hyalomma asiaticum</name>
    <name type="common">Tick</name>
    <dbReference type="NCBI Taxonomy" id="266040"/>
    <lineage>
        <taxon>Eukaryota</taxon>
        <taxon>Metazoa</taxon>
        <taxon>Ecdysozoa</taxon>
        <taxon>Arthropoda</taxon>
        <taxon>Chelicerata</taxon>
        <taxon>Arachnida</taxon>
        <taxon>Acari</taxon>
        <taxon>Parasitiformes</taxon>
        <taxon>Ixodida</taxon>
        <taxon>Ixodoidea</taxon>
        <taxon>Ixodidae</taxon>
        <taxon>Hyalomminae</taxon>
        <taxon>Hyalomma</taxon>
    </lineage>
</organism>
<dbReference type="Proteomes" id="UP000821845">
    <property type="component" value="Chromosome 1"/>
</dbReference>
<keyword evidence="2" id="KW-1185">Reference proteome</keyword>
<proteinExistence type="predicted"/>
<protein>
    <submittedName>
        <fullName evidence="1">Uncharacterized protein</fullName>
    </submittedName>
</protein>
<evidence type="ECO:0000313" key="2">
    <source>
        <dbReference type="Proteomes" id="UP000821845"/>
    </source>
</evidence>
<name>A0ACB7TFL6_HYAAI</name>